<evidence type="ECO:0000313" key="1">
    <source>
        <dbReference type="EMBL" id="MEQ2190816.1"/>
    </source>
</evidence>
<proteinExistence type="predicted"/>
<sequence length="147" mass="15522">NPALASNLENTFAPASCPSVCSTDGSGCFSLMMYLFSSVRSMHILTLPELLGTTTIGAHQSVGSSTLVMTPSCCIRLSYSLTLGRRGRNICLGVERENGCASADRTILYSPSISPSPVKSLGNSCFTASIESKPIWFTLATNFNAIA</sequence>
<keyword evidence="2" id="KW-1185">Reference proteome</keyword>
<comment type="caution">
    <text evidence="1">The sequence shown here is derived from an EMBL/GenBank/DDBJ whole genome shotgun (WGS) entry which is preliminary data.</text>
</comment>
<accession>A0ABV0Q4V3</accession>
<feature type="non-terminal residue" evidence="1">
    <location>
        <position position="1"/>
    </location>
</feature>
<organism evidence="1 2">
    <name type="scientific">Xenoophorus captivus</name>
    <dbReference type="NCBI Taxonomy" id="1517983"/>
    <lineage>
        <taxon>Eukaryota</taxon>
        <taxon>Metazoa</taxon>
        <taxon>Chordata</taxon>
        <taxon>Craniata</taxon>
        <taxon>Vertebrata</taxon>
        <taxon>Euteleostomi</taxon>
        <taxon>Actinopterygii</taxon>
        <taxon>Neopterygii</taxon>
        <taxon>Teleostei</taxon>
        <taxon>Neoteleostei</taxon>
        <taxon>Acanthomorphata</taxon>
        <taxon>Ovalentaria</taxon>
        <taxon>Atherinomorphae</taxon>
        <taxon>Cyprinodontiformes</taxon>
        <taxon>Goodeidae</taxon>
        <taxon>Xenoophorus</taxon>
    </lineage>
</organism>
<dbReference type="EMBL" id="JAHRIN010000237">
    <property type="protein sequence ID" value="MEQ2190816.1"/>
    <property type="molecule type" value="Genomic_DNA"/>
</dbReference>
<evidence type="ECO:0000313" key="2">
    <source>
        <dbReference type="Proteomes" id="UP001434883"/>
    </source>
</evidence>
<dbReference type="Proteomes" id="UP001434883">
    <property type="component" value="Unassembled WGS sequence"/>
</dbReference>
<gene>
    <name evidence="1" type="ORF">XENOCAPTIV_011127</name>
</gene>
<protein>
    <submittedName>
        <fullName evidence="1">Uncharacterized protein</fullName>
    </submittedName>
</protein>
<reference evidence="1 2" key="1">
    <citation type="submission" date="2021-06" db="EMBL/GenBank/DDBJ databases">
        <authorList>
            <person name="Palmer J.M."/>
        </authorList>
    </citation>
    <scope>NUCLEOTIDE SEQUENCE [LARGE SCALE GENOMIC DNA]</scope>
    <source>
        <strain evidence="1 2">XC_2019</strain>
        <tissue evidence="1">Muscle</tissue>
    </source>
</reference>
<feature type="non-terminal residue" evidence="1">
    <location>
        <position position="147"/>
    </location>
</feature>
<name>A0ABV0Q4V3_9TELE</name>